<evidence type="ECO:0000313" key="1">
    <source>
        <dbReference type="EMBL" id="GMN54159.1"/>
    </source>
</evidence>
<comment type="caution">
    <text evidence="1">The sequence shown here is derived from an EMBL/GenBank/DDBJ whole genome shotgun (WGS) entry which is preliminary data.</text>
</comment>
<accession>A0AA88DK56</accession>
<protein>
    <submittedName>
        <fullName evidence="1">Uncharacterized protein</fullName>
    </submittedName>
</protein>
<proteinExistence type="predicted"/>
<dbReference type="EMBL" id="BTGU01000049">
    <property type="protein sequence ID" value="GMN54159.1"/>
    <property type="molecule type" value="Genomic_DNA"/>
</dbReference>
<evidence type="ECO:0000313" key="2">
    <source>
        <dbReference type="Proteomes" id="UP001187192"/>
    </source>
</evidence>
<organism evidence="1 2">
    <name type="scientific">Ficus carica</name>
    <name type="common">Common fig</name>
    <dbReference type="NCBI Taxonomy" id="3494"/>
    <lineage>
        <taxon>Eukaryota</taxon>
        <taxon>Viridiplantae</taxon>
        <taxon>Streptophyta</taxon>
        <taxon>Embryophyta</taxon>
        <taxon>Tracheophyta</taxon>
        <taxon>Spermatophyta</taxon>
        <taxon>Magnoliopsida</taxon>
        <taxon>eudicotyledons</taxon>
        <taxon>Gunneridae</taxon>
        <taxon>Pentapetalae</taxon>
        <taxon>rosids</taxon>
        <taxon>fabids</taxon>
        <taxon>Rosales</taxon>
        <taxon>Moraceae</taxon>
        <taxon>Ficeae</taxon>
        <taxon>Ficus</taxon>
    </lineage>
</organism>
<name>A0AA88DK56_FICCA</name>
<keyword evidence="2" id="KW-1185">Reference proteome</keyword>
<reference evidence="1" key="1">
    <citation type="submission" date="2023-07" db="EMBL/GenBank/DDBJ databases">
        <title>draft genome sequence of fig (Ficus carica).</title>
        <authorList>
            <person name="Takahashi T."/>
            <person name="Nishimura K."/>
        </authorList>
    </citation>
    <scope>NUCLEOTIDE SEQUENCE</scope>
</reference>
<sequence length="152" mass="16873">MRKGAKTSDEASKRSRHAIVSGIGILSIPPIARLTKPPRRLSIESFLRTSNSPSILTDEDLSSIRGQYGFPNEVQLHLPFPNERADTVSKGWICMYLDLIVIADEAGIELHLPFPIPQLMPNGMRVFLDLIVIADEAGIELSVDDFLAPYYP</sequence>
<dbReference type="Proteomes" id="UP001187192">
    <property type="component" value="Unassembled WGS sequence"/>
</dbReference>
<dbReference type="AlphaFoldDB" id="A0AA88DK56"/>
<gene>
    <name evidence="1" type="ORF">TIFTF001_023294</name>
</gene>